<dbReference type="InterPro" id="IPR011701">
    <property type="entry name" value="MFS"/>
</dbReference>
<feature type="transmembrane region" description="Helical" evidence="8">
    <location>
        <begin position="91"/>
        <end position="114"/>
    </location>
</feature>
<dbReference type="PROSITE" id="PS50850">
    <property type="entry name" value="MFS"/>
    <property type="match status" value="1"/>
</dbReference>
<feature type="transmembrane region" description="Helical" evidence="8">
    <location>
        <begin position="59"/>
        <end position="79"/>
    </location>
</feature>
<dbReference type="AlphaFoldDB" id="A0A2S8J6T3"/>
<evidence type="ECO:0000313" key="10">
    <source>
        <dbReference type="EMBL" id="PQP22780.1"/>
    </source>
</evidence>
<keyword evidence="7 8" id="KW-0472">Membrane</keyword>
<evidence type="ECO:0000259" key="9">
    <source>
        <dbReference type="PROSITE" id="PS50850"/>
    </source>
</evidence>
<dbReference type="EMBL" id="PUIO01000028">
    <property type="protein sequence ID" value="PQP22780.1"/>
    <property type="molecule type" value="Genomic_DNA"/>
</dbReference>
<gene>
    <name evidence="10" type="ORF">C5613_22195</name>
</gene>
<feature type="transmembrane region" description="Helical" evidence="8">
    <location>
        <begin position="147"/>
        <end position="171"/>
    </location>
</feature>
<evidence type="ECO:0000256" key="7">
    <source>
        <dbReference type="ARBA" id="ARBA00023136"/>
    </source>
</evidence>
<keyword evidence="3" id="KW-0813">Transport</keyword>
<name>A0A2S8J6T3_RHOOP</name>
<evidence type="ECO:0000256" key="1">
    <source>
        <dbReference type="ARBA" id="ARBA00004651"/>
    </source>
</evidence>
<feature type="domain" description="Major facilitator superfamily (MFS) profile" evidence="9">
    <location>
        <begin position="25"/>
        <end position="402"/>
    </location>
</feature>
<comment type="similarity">
    <text evidence="2">Belongs to the major facilitator superfamily.</text>
</comment>
<dbReference type="RefSeq" id="WP_105417627.1">
    <property type="nucleotide sequence ID" value="NZ_PUIO01000028.1"/>
</dbReference>
<comment type="subcellular location">
    <subcellularLocation>
        <location evidence="1">Cell membrane</location>
        <topology evidence="1">Multi-pass membrane protein</topology>
    </subcellularLocation>
</comment>
<feature type="transmembrane region" description="Helical" evidence="8">
    <location>
        <begin position="261"/>
        <end position="280"/>
    </location>
</feature>
<comment type="caution">
    <text evidence="10">The sequence shown here is derived from an EMBL/GenBank/DDBJ whole genome shotgun (WGS) entry which is preliminary data.</text>
</comment>
<feature type="transmembrane region" description="Helical" evidence="8">
    <location>
        <begin position="315"/>
        <end position="338"/>
    </location>
</feature>
<dbReference type="PANTHER" id="PTHR43271">
    <property type="entry name" value="BLL2771 PROTEIN"/>
    <property type="match status" value="1"/>
</dbReference>
<accession>A0A2S8J6T3</accession>
<feature type="transmembrane region" description="Helical" evidence="8">
    <location>
        <begin position="350"/>
        <end position="368"/>
    </location>
</feature>
<evidence type="ECO:0000256" key="3">
    <source>
        <dbReference type="ARBA" id="ARBA00022448"/>
    </source>
</evidence>
<dbReference type="GO" id="GO:0022857">
    <property type="term" value="F:transmembrane transporter activity"/>
    <property type="evidence" value="ECO:0007669"/>
    <property type="project" value="InterPro"/>
</dbReference>
<evidence type="ECO:0000256" key="8">
    <source>
        <dbReference type="SAM" id="Phobius"/>
    </source>
</evidence>
<dbReference type="Pfam" id="PF07690">
    <property type="entry name" value="MFS_1"/>
    <property type="match status" value="1"/>
</dbReference>
<feature type="transmembrane region" description="Helical" evidence="8">
    <location>
        <begin position="120"/>
        <end position="138"/>
    </location>
</feature>
<dbReference type="Proteomes" id="UP000239290">
    <property type="component" value="Unassembled WGS sequence"/>
</dbReference>
<dbReference type="PANTHER" id="PTHR43271:SF2">
    <property type="entry name" value="BLL2771 PROTEIN"/>
    <property type="match status" value="1"/>
</dbReference>
<evidence type="ECO:0000256" key="5">
    <source>
        <dbReference type="ARBA" id="ARBA00022692"/>
    </source>
</evidence>
<feature type="transmembrane region" description="Helical" evidence="8">
    <location>
        <begin position="25"/>
        <end position="47"/>
    </location>
</feature>
<organism evidence="10 11">
    <name type="scientific">Rhodococcus opacus</name>
    <name type="common">Nocardia opaca</name>
    <dbReference type="NCBI Taxonomy" id="37919"/>
    <lineage>
        <taxon>Bacteria</taxon>
        <taxon>Bacillati</taxon>
        <taxon>Actinomycetota</taxon>
        <taxon>Actinomycetes</taxon>
        <taxon>Mycobacteriales</taxon>
        <taxon>Nocardiaceae</taxon>
        <taxon>Rhodococcus</taxon>
    </lineage>
</organism>
<sequence length="419" mass="42309">MGLQPNTDIGPINVVRDRYSPSGRVIVILTAAAITAVGQMYSVLALLPQMAATFGVDPAHVTATSTVFGVAYALGFLAAGPLASRFGPHTVMTVGLFAAAVTTLLAALPSTLLLELIARAGQGCAAAAFAPAAFTYIAESIDPRHRLLALSCLTSGFLAAAAVVPVAAQMIAAAAGWRAVFVVGAGALVVATVAVAALVPRARPRDHPCGTRLFGVLVTILGRWRLVALFGAAATFLGAYVSVFTTISLVGPPSIAGNPEALQVLRLATVPALLVIPFLGRVLRRCRPARRGAAAMGVAAMSAGGSVLSDSLVALSITVLVLVASIAITASAIVESLLAQVHPEETGGATALYGSFTFLGASAGPALASGFSPWGFGIGMLTAAIWLAIGAGLILFSAAGTVARQSVQHNTDDAVSPLR</sequence>
<evidence type="ECO:0000256" key="4">
    <source>
        <dbReference type="ARBA" id="ARBA00022475"/>
    </source>
</evidence>
<dbReference type="Gene3D" id="1.20.1720.10">
    <property type="entry name" value="Multidrug resistance protein D"/>
    <property type="match status" value="1"/>
</dbReference>
<feature type="transmembrane region" description="Helical" evidence="8">
    <location>
        <begin position="226"/>
        <end position="249"/>
    </location>
</feature>
<keyword evidence="6 8" id="KW-1133">Transmembrane helix</keyword>
<dbReference type="InterPro" id="IPR036259">
    <property type="entry name" value="MFS_trans_sf"/>
</dbReference>
<evidence type="ECO:0000256" key="2">
    <source>
        <dbReference type="ARBA" id="ARBA00008335"/>
    </source>
</evidence>
<keyword evidence="5 8" id="KW-0812">Transmembrane</keyword>
<dbReference type="GO" id="GO:0005886">
    <property type="term" value="C:plasma membrane"/>
    <property type="evidence" value="ECO:0007669"/>
    <property type="project" value="UniProtKB-SubCell"/>
</dbReference>
<proteinExistence type="inferred from homology"/>
<feature type="transmembrane region" description="Helical" evidence="8">
    <location>
        <begin position="374"/>
        <end position="396"/>
    </location>
</feature>
<protein>
    <submittedName>
        <fullName evidence="10">Transporter</fullName>
    </submittedName>
</protein>
<reference evidence="11" key="1">
    <citation type="submission" date="2018-02" db="EMBL/GenBank/DDBJ databases">
        <title>Draft genome sequencing of Rhodococcus opacus KU647198.</title>
        <authorList>
            <person name="Zheng B.-X."/>
        </authorList>
    </citation>
    <scope>NUCLEOTIDE SEQUENCE [LARGE SCALE GENOMIC DNA]</scope>
    <source>
        <strain evidence="11">04-OD7</strain>
    </source>
</reference>
<keyword evidence="4" id="KW-1003">Cell membrane</keyword>
<feature type="transmembrane region" description="Helical" evidence="8">
    <location>
        <begin position="177"/>
        <end position="199"/>
    </location>
</feature>
<evidence type="ECO:0000313" key="11">
    <source>
        <dbReference type="Proteomes" id="UP000239290"/>
    </source>
</evidence>
<evidence type="ECO:0000256" key="6">
    <source>
        <dbReference type="ARBA" id="ARBA00022989"/>
    </source>
</evidence>
<dbReference type="InterPro" id="IPR020846">
    <property type="entry name" value="MFS_dom"/>
</dbReference>
<dbReference type="SUPFAM" id="SSF103473">
    <property type="entry name" value="MFS general substrate transporter"/>
    <property type="match status" value="1"/>
</dbReference>